<reference evidence="2 3" key="1">
    <citation type="submission" date="2016-03" db="EMBL/GenBank/DDBJ databases">
        <authorList>
            <person name="Ploux O."/>
        </authorList>
    </citation>
    <scope>NUCLEOTIDE SEQUENCE [LARGE SCALE GENOMIC DNA]</scope>
    <source>
        <strain evidence="2 3">UAMH 11012</strain>
    </source>
</reference>
<name>A0A1L7X8E6_9HELO</name>
<organism evidence="2 3">
    <name type="scientific">Phialocephala subalpina</name>
    <dbReference type="NCBI Taxonomy" id="576137"/>
    <lineage>
        <taxon>Eukaryota</taxon>
        <taxon>Fungi</taxon>
        <taxon>Dikarya</taxon>
        <taxon>Ascomycota</taxon>
        <taxon>Pezizomycotina</taxon>
        <taxon>Leotiomycetes</taxon>
        <taxon>Helotiales</taxon>
        <taxon>Mollisiaceae</taxon>
        <taxon>Phialocephala</taxon>
        <taxon>Phialocephala fortinii species complex</taxon>
    </lineage>
</organism>
<dbReference type="InterPro" id="IPR045518">
    <property type="entry name" value="2EXR"/>
</dbReference>
<evidence type="ECO:0000259" key="1">
    <source>
        <dbReference type="Pfam" id="PF20150"/>
    </source>
</evidence>
<sequence>MTDFEPPPNTPGRAEWVCTHISKLRARTALPPPERWSIGSWSWVPVEPLDIFAKSEALEATKPNDLKEFTLFSELPIELRKTIFEITIPDARTIEFSSYNVSIVNKESSYEDPNPSISYVTPMHDGHIDVTKRHPTTSSAEATTMNLPWVLLAVNSESRVVAQHFYTLSVEKRLGRGIYIDFKRDSLLFTSAHALQTMGGMMKPFKHSNWGQNRVDELIERLPTKRNEAEKYAQTIMLAGLLPKIKPLVVMLSRFQNLKEVHLVSERVRPGCICGHHAERINVEPFKKLWKELQDRDAEKTGILPSTRAFPDIVEWKEREFFREFTSKWIPERQGYSNDWKTFFASTDEEFERYLEALDLS</sequence>
<dbReference type="EMBL" id="FJOG01000018">
    <property type="protein sequence ID" value="CZR61282.1"/>
    <property type="molecule type" value="Genomic_DNA"/>
</dbReference>
<proteinExistence type="predicted"/>
<dbReference type="PANTHER" id="PTHR35910">
    <property type="entry name" value="2EXR DOMAIN-CONTAINING PROTEIN"/>
    <property type="match status" value="1"/>
</dbReference>
<dbReference type="Proteomes" id="UP000184330">
    <property type="component" value="Unassembled WGS sequence"/>
</dbReference>
<keyword evidence="3" id="KW-1185">Reference proteome</keyword>
<accession>A0A1L7X8E6</accession>
<feature type="domain" description="2EXR" evidence="1">
    <location>
        <begin position="69"/>
        <end position="187"/>
    </location>
</feature>
<evidence type="ECO:0000313" key="2">
    <source>
        <dbReference type="EMBL" id="CZR61282.1"/>
    </source>
</evidence>
<dbReference type="AlphaFoldDB" id="A0A1L7X8E6"/>
<protein>
    <recommendedName>
        <fullName evidence="1">2EXR domain-containing protein</fullName>
    </recommendedName>
</protein>
<dbReference type="PANTHER" id="PTHR35910:SF1">
    <property type="entry name" value="2EXR DOMAIN-CONTAINING PROTEIN"/>
    <property type="match status" value="1"/>
</dbReference>
<dbReference type="Pfam" id="PF20150">
    <property type="entry name" value="2EXR"/>
    <property type="match status" value="1"/>
</dbReference>
<evidence type="ECO:0000313" key="3">
    <source>
        <dbReference type="Proteomes" id="UP000184330"/>
    </source>
</evidence>
<gene>
    <name evidence="2" type="ORF">PAC_11178</name>
</gene>
<dbReference type="OrthoDB" id="4737394at2759"/>